<dbReference type="InterPro" id="IPR050204">
    <property type="entry name" value="AraC_XylS_family_regulators"/>
</dbReference>
<dbReference type="Gene3D" id="1.10.10.60">
    <property type="entry name" value="Homeodomain-like"/>
    <property type="match status" value="1"/>
</dbReference>
<dbReference type="Pfam" id="PF20240">
    <property type="entry name" value="DUF6597"/>
    <property type="match status" value="1"/>
</dbReference>
<dbReference type="AlphaFoldDB" id="A0A939PCA3"/>
<dbReference type="PROSITE" id="PS01124">
    <property type="entry name" value="HTH_ARAC_FAMILY_2"/>
    <property type="match status" value="1"/>
</dbReference>
<dbReference type="Proteomes" id="UP000669179">
    <property type="component" value="Unassembled WGS sequence"/>
</dbReference>
<sequence>MNPSRYREVPAPSGAGLACAWSQELSRDADGPFEQLVVPDGCIDLIWWAGEGKIQVAGPDTRSNLAGLKPGDRLIAVRFRPGMAAPTLGVPADAVRDGRLPLRDLWGDAADRLGDLLTASADPQAALTAAVLNRTSASGPVDPIARPLVTALAEGTVREAAHSLGLGERQLRRRTMAAFGYSPKTLQRVLRFQRALKLARAGHPFADVAYETGYTDQAHLAHEVRDLAGTPLTGLV</sequence>
<dbReference type="SMART" id="SM00342">
    <property type="entry name" value="HTH_ARAC"/>
    <property type="match status" value="1"/>
</dbReference>
<evidence type="ECO:0000313" key="6">
    <source>
        <dbReference type="Proteomes" id="UP000669179"/>
    </source>
</evidence>
<evidence type="ECO:0000259" key="4">
    <source>
        <dbReference type="PROSITE" id="PS01124"/>
    </source>
</evidence>
<dbReference type="GO" id="GO:0003700">
    <property type="term" value="F:DNA-binding transcription factor activity"/>
    <property type="evidence" value="ECO:0007669"/>
    <property type="project" value="InterPro"/>
</dbReference>
<name>A0A939PCA3_9ACTN</name>
<proteinExistence type="predicted"/>
<keyword evidence="3" id="KW-0804">Transcription</keyword>
<protein>
    <submittedName>
        <fullName evidence="5">Helix-turn-helix domain-containing protein</fullName>
    </submittedName>
</protein>
<dbReference type="PANTHER" id="PTHR46796:SF15">
    <property type="entry name" value="BLL1074 PROTEIN"/>
    <property type="match status" value="1"/>
</dbReference>
<dbReference type="GO" id="GO:0043565">
    <property type="term" value="F:sequence-specific DNA binding"/>
    <property type="evidence" value="ECO:0007669"/>
    <property type="project" value="InterPro"/>
</dbReference>
<accession>A0A939PCA3</accession>
<organism evidence="5 6">
    <name type="scientific">Actinomadura barringtoniae</name>
    <dbReference type="NCBI Taxonomy" id="1427535"/>
    <lineage>
        <taxon>Bacteria</taxon>
        <taxon>Bacillati</taxon>
        <taxon>Actinomycetota</taxon>
        <taxon>Actinomycetes</taxon>
        <taxon>Streptosporangiales</taxon>
        <taxon>Thermomonosporaceae</taxon>
        <taxon>Actinomadura</taxon>
    </lineage>
</organism>
<dbReference type="Pfam" id="PF12833">
    <property type="entry name" value="HTH_18"/>
    <property type="match status" value="1"/>
</dbReference>
<dbReference type="InterPro" id="IPR018060">
    <property type="entry name" value="HTH_AraC"/>
</dbReference>
<keyword evidence="1" id="KW-0805">Transcription regulation</keyword>
<gene>
    <name evidence="5" type="ORF">J4573_21840</name>
</gene>
<feature type="domain" description="HTH araC/xylS-type" evidence="4">
    <location>
        <begin position="142"/>
        <end position="236"/>
    </location>
</feature>
<evidence type="ECO:0000256" key="1">
    <source>
        <dbReference type="ARBA" id="ARBA00023015"/>
    </source>
</evidence>
<evidence type="ECO:0000313" key="5">
    <source>
        <dbReference type="EMBL" id="MBO2449758.1"/>
    </source>
</evidence>
<keyword evidence="2" id="KW-0238">DNA-binding</keyword>
<evidence type="ECO:0000256" key="2">
    <source>
        <dbReference type="ARBA" id="ARBA00023125"/>
    </source>
</evidence>
<reference evidence="5" key="1">
    <citation type="submission" date="2021-03" db="EMBL/GenBank/DDBJ databases">
        <authorList>
            <person name="Kanchanasin P."/>
            <person name="Saeng-In P."/>
            <person name="Phongsopitanun W."/>
            <person name="Yuki M."/>
            <person name="Kudo T."/>
            <person name="Ohkuma M."/>
            <person name="Tanasupawat S."/>
        </authorList>
    </citation>
    <scope>NUCLEOTIDE SEQUENCE</scope>
    <source>
        <strain evidence="5">GKU 128</strain>
    </source>
</reference>
<dbReference type="InterPro" id="IPR046532">
    <property type="entry name" value="DUF6597"/>
</dbReference>
<dbReference type="PANTHER" id="PTHR46796">
    <property type="entry name" value="HTH-TYPE TRANSCRIPTIONAL ACTIVATOR RHAS-RELATED"/>
    <property type="match status" value="1"/>
</dbReference>
<evidence type="ECO:0000256" key="3">
    <source>
        <dbReference type="ARBA" id="ARBA00023163"/>
    </source>
</evidence>
<comment type="caution">
    <text evidence="5">The sequence shown here is derived from an EMBL/GenBank/DDBJ whole genome shotgun (WGS) entry which is preliminary data.</text>
</comment>
<dbReference type="PROSITE" id="PS51257">
    <property type="entry name" value="PROKAR_LIPOPROTEIN"/>
    <property type="match status" value="1"/>
</dbReference>
<dbReference type="EMBL" id="JAGEOJ010000008">
    <property type="protein sequence ID" value="MBO2449758.1"/>
    <property type="molecule type" value="Genomic_DNA"/>
</dbReference>
<dbReference type="RefSeq" id="WP_208257624.1">
    <property type="nucleotide sequence ID" value="NZ_JAGEOJ010000008.1"/>
</dbReference>
<keyword evidence="6" id="KW-1185">Reference proteome</keyword>